<dbReference type="EC" id="6.1.1.4" evidence="8"/>
<proteinExistence type="inferred from homology"/>
<keyword evidence="5 8" id="KW-0648">Protein biosynthesis</keyword>
<comment type="caution">
    <text evidence="14">The sequence shown here is derived from an EMBL/GenBank/DDBJ whole genome shotgun (WGS) entry which is preliminary data.</text>
</comment>
<feature type="short sequence motif" description="'KMSKS' region" evidence="8">
    <location>
        <begin position="584"/>
        <end position="588"/>
    </location>
</feature>
<dbReference type="FunFam" id="3.40.50.620:FF:000003">
    <property type="entry name" value="Leucine--tRNA ligase"/>
    <property type="match status" value="1"/>
</dbReference>
<feature type="domain" description="Methionyl/Valyl/Leucyl/Isoleucyl-tRNA synthetase anticodon-binding" evidence="11">
    <location>
        <begin position="674"/>
        <end position="787"/>
    </location>
</feature>
<dbReference type="CDD" id="cd00812">
    <property type="entry name" value="LeuRS_core"/>
    <property type="match status" value="1"/>
</dbReference>
<feature type="binding site" evidence="8">
    <location>
        <position position="587"/>
    </location>
    <ligand>
        <name>ATP</name>
        <dbReference type="ChEBI" id="CHEBI:30616"/>
    </ligand>
</feature>
<evidence type="ECO:0000256" key="2">
    <source>
        <dbReference type="ARBA" id="ARBA00022598"/>
    </source>
</evidence>
<feature type="domain" description="Aminoacyl-tRNA synthetase class Ia" evidence="10">
    <location>
        <begin position="422"/>
        <end position="611"/>
    </location>
</feature>
<evidence type="ECO:0000259" key="11">
    <source>
        <dbReference type="Pfam" id="PF08264"/>
    </source>
</evidence>
<dbReference type="Proteomes" id="UP000228503">
    <property type="component" value="Unassembled WGS sequence"/>
</dbReference>
<keyword evidence="2 8" id="KW-0436">Ligase</keyword>
<dbReference type="GO" id="GO:0002161">
    <property type="term" value="F:aminoacyl-tRNA deacylase activity"/>
    <property type="evidence" value="ECO:0007669"/>
    <property type="project" value="InterPro"/>
</dbReference>
<dbReference type="GO" id="GO:0005524">
    <property type="term" value="F:ATP binding"/>
    <property type="evidence" value="ECO:0007669"/>
    <property type="project" value="UniProtKB-UniRule"/>
</dbReference>
<dbReference type="GO" id="GO:0005829">
    <property type="term" value="C:cytosol"/>
    <property type="evidence" value="ECO:0007669"/>
    <property type="project" value="TreeGrafter"/>
</dbReference>
<accession>A0A2M7U1L9</accession>
<protein>
    <recommendedName>
        <fullName evidence="8">Leucine--tRNA ligase</fullName>
        <ecNumber evidence="8">6.1.1.4</ecNumber>
    </recommendedName>
    <alternativeName>
        <fullName evidence="8">Leucyl-tRNA synthetase</fullName>
        <shortName evidence="8">LeuRS</shortName>
    </alternativeName>
</protein>
<evidence type="ECO:0000256" key="4">
    <source>
        <dbReference type="ARBA" id="ARBA00022840"/>
    </source>
</evidence>
<dbReference type="InterPro" id="IPR013155">
    <property type="entry name" value="M/V/L/I-tRNA-synth_anticd-bd"/>
</dbReference>
<dbReference type="GO" id="GO:0004823">
    <property type="term" value="F:leucine-tRNA ligase activity"/>
    <property type="evidence" value="ECO:0007669"/>
    <property type="project" value="UniProtKB-UniRule"/>
</dbReference>
<comment type="caution">
    <text evidence="8">Lacks conserved residue(s) required for the propagation of feature annotation.</text>
</comment>
<dbReference type="Pfam" id="PF08264">
    <property type="entry name" value="Anticodon_1"/>
    <property type="match status" value="1"/>
</dbReference>
<comment type="similarity">
    <text evidence="1 8 9">Belongs to the class-I aminoacyl-tRNA synthetase family.</text>
</comment>
<gene>
    <name evidence="8" type="primary">leuS</name>
    <name evidence="14" type="ORF">COY16_00470</name>
</gene>
<dbReference type="InterPro" id="IPR014729">
    <property type="entry name" value="Rossmann-like_a/b/a_fold"/>
</dbReference>
<evidence type="ECO:0000256" key="3">
    <source>
        <dbReference type="ARBA" id="ARBA00022741"/>
    </source>
</evidence>
<evidence type="ECO:0000256" key="9">
    <source>
        <dbReference type="RuleBase" id="RU363039"/>
    </source>
</evidence>
<dbReference type="Gene3D" id="1.10.730.10">
    <property type="entry name" value="Isoleucyl-tRNA Synthetase, Domain 1"/>
    <property type="match status" value="1"/>
</dbReference>
<dbReference type="InterPro" id="IPR009008">
    <property type="entry name" value="Val/Leu/Ile-tRNA-synth_edit"/>
</dbReference>
<evidence type="ECO:0000259" key="13">
    <source>
        <dbReference type="Pfam" id="PF13603"/>
    </source>
</evidence>
<dbReference type="InterPro" id="IPR015413">
    <property type="entry name" value="Methionyl/Leucyl_tRNA_Synth"/>
</dbReference>
<evidence type="ECO:0000256" key="6">
    <source>
        <dbReference type="ARBA" id="ARBA00023146"/>
    </source>
</evidence>
<feature type="domain" description="Methionyl/Leucyl tRNA synthetase" evidence="12">
    <location>
        <begin position="43"/>
        <end position="186"/>
    </location>
</feature>
<dbReference type="Pfam" id="PF13603">
    <property type="entry name" value="tRNA-synt_1_2"/>
    <property type="match status" value="1"/>
</dbReference>
<evidence type="ECO:0000313" key="14">
    <source>
        <dbReference type="EMBL" id="PIZ63981.1"/>
    </source>
</evidence>
<dbReference type="SUPFAM" id="SSF47323">
    <property type="entry name" value="Anticodon-binding domain of a subclass of class I aminoacyl-tRNA synthetases"/>
    <property type="match status" value="1"/>
</dbReference>
<dbReference type="InterPro" id="IPR025709">
    <property type="entry name" value="Leu_tRNA-synth_edit"/>
</dbReference>
<sequence>MSKYFPIDFEEKWSKQWVADGLFQHTFDAKDVTDENRKYLLYAFAYPSGSGLHVGHVEPLTALDILARYYRSIGKKVFFPVGWDAFGLPAENYAIKTGIPPVKTTKDAIDTFSRQIKRIGVSYDWGAEIATCHPGYYQWTQWLFLQLYKKKLAYKKSAPVNWCPSCQTVLANEQVVEGKCERCDTDVIQKKMEQWFFKITQYMDELISGLDSVDWPKATKQQQLNWIGKSEGAEIKFQISNSETQIPVFTTAHDTIYGATFLVVAPEHSLVSASKLTDVQEYLKSAQSKTEEERLVNKEKTGVFSGLYAIHPLTEREIPIWIADYVLAQYGTGAIMAVPGNDERDFQFAQKFDLPITYVAQKNDSSNQEFISYSKEIKENPKQFLLINSGEFDGQDFEAGRENIMKKLDDMSVGKREITYKLRDWLISRQRYWGAPIPIVYDPEGNAHMVKEEHLPWMLPTDVDFKPTGESPLKLSKEFNERVEKLYGKGWTPEYDTMDTFVDSSWYYLRFTDPRNTDEFARTEHMKKWMPVDFYMIGPEHIVLHLLYSRFFTKFLRDEGYLSVDEPFAKMRHQGMILGPDHRKMSKSKGNVINPDDVITEYGADTLRMYEMFMGPIDADKPWSVESVQGQYRFLKRVWSLFGSRVIPTSVEGSLDPSTSLRTGSARDDNEALTQLLNKTIKKVGDDIEALKFNTAIAALMEFLNEVDDNLSLDDAKKFLKILSPFAPFMTEEIWRSQLGGKESIHTVSWPMVDESALQKSTVTIPIQINGKVRGSINISVDDPQEQVIQKALTVQKVQQYITDNSYKKAIYVPGKILNFIV</sequence>
<comment type="subcellular location">
    <subcellularLocation>
        <location evidence="8">Cytoplasm</location>
    </subcellularLocation>
</comment>
<evidence type="ECO:0000256" key="1">
    <source>
        <dbReference type="ARBA" id="ARBA00005594"/>
    </source>
</evidence>
<dbReference type="InterPro" id="IPR002300">
    <property type="entry name" value="aa-tRNA-synth_Ia"/>
</dbReference>
<dbReference type="Gene3D" id="3.40.50.620">
    <property type="entry name" value="HUPs"/>
    <property type="match status" value="2"/>
</dbReference>
<dbReference type="Pfam" id="PF00133">
    <property type="entry name" value="tRNA-synt_1"/>
    <property type="match status" value="1"/>
</dbReference>
<comment type="catalytic activity">
    <reaction evidence="7 8">
        <text>tRNA(Leu) + L-leucine + ATP = L-leucyl-tRNA(Leu) + AMP + diphosphate</text>
        <dbReference type="Rhea" id="RHEA:11688"/>
        <dbReference type="Rhea" id="RHEA-COMP:9613"/>
        <dbReference type="Rhea" id="RHEA-COMP:9622"/>
        <dbReference type="ChEBI" id="CHEBI:30616"/>
        <dbReference type="ChEBI" id="CHEBI:33019"/>
        <dbReference type="ChEBI" id="CHEBI:57427"/>
        <dbReference type="ChEBI" id="CHEBI:78442"/>
        <dbReference type="ChEBI" id="CHEBI:78494"/>
        <dbReference type="ChEBI" id="CHEBI:456215"/>
        <dbReference type="EC" id="6.1.1.4"/>
    </reaction>
</comment>
<name>A0A2M7U1L9_9BACT</name>
<reference evidence="15" key="1">
    <citation type="submission" date="2017-09" db="EMBL/GenBank/DDBJ databases">
        <title>Depth-based differentiation of microbial function through sediment-hosted aquifers and enrichment of novel symbionts in the deep terrestrial subsurface.</title>
        <authorList>
            <person name="Probst A.J."/>
            <person name="Ladd B."/>
            <person name="Jarett J.K."/>
            <person name="Geller-Mcgrath D.E."/>
            <person name="Sieber C.M.K."/>
            <person name="Emerson J.B."/>
            <person name="Anantharaman K."/>
            <person name="Thomas B.C."/>
            <person name="Malmstrom R."/>
            <person name="Stieglmeier M."/>
            <person name="Klingl A."/>
            <person name="Woyke T."/>
            <person name="Ryan C.M."/>
            <person name="Banfield J.F."/>
        </authorList>
    </citation>
    <scope>NUCLEOTIDE SEQUENCE [LARGE SCALE GENOMIC DNA]</scope>
</reference>
<keyword evidence="3 8" id="KW-0547">Nucleotide-binding</keyword>
<dbReference type="AlphaFoldDB" id="A0A2M7U1L9"/>
<evidence type="ECO:0000256" key="7">
    <source>
        <dbReference type="ARBA" id="ARBA00047469"/>
    </source>
</evidence>
<dbReference type="CDD" id="cd07958">
    <property type="entry name" value="Anticodon_Ia_Leu_BEm"/>
    <property type="match status" value="1"/>
</dbReference>
<evidence type="ECO:0000313" key="15">
    <source>
        <dbReference type="Proteomes" id="UP000228503"/>
    </source>
</evidence>
<dbReference type="EMBL" id="PFOB01000006">
    <property type="protein sequence ID" value="PIZ63981.1"/>
    <property type="molecule type" value="Genomic_DNA"/>
</dbReference>
<evidence type="ECO:0000256" key="5">
    <source>
        <dbReference type="ARBA" id="ARBA00022917"/>
    </source>
</evidence>
<keyword evidence="4 8" id="KW-0067">ATP-binding</keyword>
<dbReference type="PANTHER" id="PTHR43740">
    <property type="entry name" value="LEUCYL-TRNA SYNTHETASE"/>
    <property type="match status" value="1"/>
</dbReference>
<dbReference type="NCBIfam" id="TIGR00396">
    <property type="entry name" value="leuS_bact"/>
    <property type="match status" value="1"/>
</dbReference>
<organism evidence="14 15">
    <name type="scientific">Candidatus Roizmanbacteria bacterium CG_4_10_14_0_2_um_filter_39_13</name>
    <dbReference type="NCBI Taxonomy" id="1974825"/>
    <lineage>
        <taxon>Bacteria</taxon>
        <taxon>Candidatus Roizmaniibacteriota</taxon>
    </lineage>
</organism>
<evidence type="ECO:0000256" key="8">
    <source>
        <dbReference type="HAMAP-Rule" id="MF_00049"/>
    </source>
</evidence>
<dbReference type="PRINTS" id="PR00985">
    <property type="entry name" value="TRNASYNTHLEU"/>
</dbReference>
<dbReference type="Gene3D" id="3.10.20.590">
    <property type="match status" value="1"/>
</dbReference>
<feature type="domain" description="Leucyl-tRNA synthetase editing" evidence="13">
    <location>
        <begin position="225"/>
        <end position="408"/>
    </location>
</feature>
<dbReference type="InterPro" id="IPR002302">
    <property type="entry name" value="Leu-tRNA-ligase"/>
</dbReference>
<dbReference type="SUPFAM" id="SSF52374">
    <property type="entry name" value="Nucleotidylyl transferase"/>
    <property type="match status" value="1"/>
</dbReference>
<evidence type="ECO:0000259" key="10">
    <source>
        <dbReference type="Pfam" id="PF00133"/>
    </source>
</evidence>
<dbReference type="PANTHER" id="PTHR43740:SF2">
    <property type="entry name" value="LEUCINE--TRNA LIGASE, MITOCHONDRIAL"/>
    <property type="match status" value="1"/>
</dbReference>
<keyword evidence="8" id="KW-0963">Cytoplasm</keyword>
<evidence type="ECO:0000259" key="12">
    <source>
        <dbReference type="Pfam" id="PF09334"/>
    </source>
</evidence>
<dbReference type="InterPro" id="IPR009080">
    <property type="entry name" value="tRNAsynth_Ia_anticodon-bd"/>
</dbReference>
<dbReference type="HAMAP" id="MF_00049_B">
    <property type="entry name" value="Leu_tRNA_synth_B"/>
    <property type="match status" value="1"/>
</dbReference>
<dbReference type="Pfam" id="PF09334">
    <property type="entry name" value="tRNA-synt_1g"/>
    <property type="match status" value="1"/>
</dbReference>
<keyword evidence="6 8" id="KW-0030">Aminoacyl-tRNA synthetase</keyword>
<dbReference type="SUPFAM" id="SSF50677">
    <property type="entry name" value="ValRS/IleRS/LeuRS editing domain"/>
    <property type="match status" value="1"/>
</dbReference>
<dbReference type="FunFam" id="1.10.730.10:FF:000011">
    <property type="entry name" value="Leucine--tRNA ligase chloroplastic/mitochondrial"/>
    <property type="match status" value="1"/>
</dbReference>
<dbReference type="GO" id="GO:0006429">
    <property type="term" value="P:leucyl-tRNA aminoacylation"/>
    <property type="evidence" value="ECO:0007669"/>
    <property type="project" value="UniProtKB-UniRule"/>
</dbReference>